<feature type="compositionally biased region" description="Polar residues" evidence="1">
    <location>
        <begin position="71"/>
        <end position="85"/>
    </location>
</feature>
<dbReference type="SMART" id="SM00667">
    <property type="entry name" value="LisH"/>
    <property type="match status" value="1"/>
</dbReference>
<evidence type="ECO:0000313" key="2">
    <source>
        <dbReference type="EMBL" id="KAB5565509.1"/>
    </source>
</evidence>
<protein>
    <submittedName>
        <fullName evidence="2">Uncharacterized protein</fullName>
    </submittedName>
</protein>
<dbReference type="PROSITE" id="PS50896">
    <property type="entry name" value="LISH"/>
    <property type="match status" value="1"/>
</dbReference>
<feature type="compositionally biased region" description="Polar residues" evidence="1">
    <location>
        <begin position="254"/>
        <end position="277"/>
    </location>
</feature>
<feature type="compositionally biased region" description="Polar residues" evidence="1">
    <location>
        <begin position="590"/>
        <end position="614"/>
    </location>
</feature>
<comment type="caution">
    <text evidence="2">The sequence shown here is derived from an EMBL/GenBank/DDBJ whole genome shotgun (WGS) entry which is preliminary data.</text>
</comment>
<dbReference type="Proteomes" id="UP000327468">
    <property type="component" value="Chromosome 9"/>
</dbReference>
<feature type="compositionally biased region" description="Polar residues" evidence="1">
    <location>
        <begin position="467"/>
        <end position="483"/>
    </location>
</feature>
<feature type="compositionally biased region" description="Basic and acidic residues" evidence="1">
    <location>
        <begin position="541"/>
        <end position="556"/>
    </location>
</feature>
<gene>
    <name evidence="2" type="ORF">PHYPO_G00242420</name>
</gene>
<accession>A0A5N5NEE1</accession>
<feature type="compositionally biased region" description="Polar residues" evidence="1">
    <location>
        <begin position="507"/>
        <end position="522"/>
    </location>
</feature>
<feature type="region of interest" description="Disordered" evidence="1">
    <location>
        <begin position="59"/>
        <end position="143"/>
    </location>
</feature>
<feature type="compositionally biased region" description="Basic and acidic residues" evidence="1">
    <location>
        <begin position="652"/>
        <end position="661"/>
    </location>
</feature>
<feature type="compositionally biased region" description="Basic and acidic residues" evidence="1">
    <location>
        <begin position="288"/>
        <end position="315"/>
    </location>
</feature>
<feature type="compositionally biased region" description="Polar residues" evidence="1">
    <location>
        <begin position="402"/>
        <end position="427"/>
    </location>
</feature>
<feature type="compositionally biased region" description="Basic and acidic residues" evidence="1">
    <location>
        <begin position="59"/>
        <end position="70"/>
    </location>
</feature>
<name>A0A5N5NEE1_PANHP</name>
<evidence type="ECO:0000313" key="3">
    <source>
        <dbReference type="Proteomes" id="UP000327468"/>
    </source>
</evidence>
<feature type="compositionally biased region" description="Polar residues" evidence="1">
    <location>
        <begin position="114"/>
        <end position="125"/>
    </location>
</feature>
<reference evidence="2 3" key="1">
    <citation type="submission" date="2019-06" db="EMBL/GenBank/DDBJ databases">
        <title>A chromosome-scale genome assembly of the striped catfish, Pangasianodon hypophthalmus.</title>
        <authorList>
            <person name="Wen M."/>
            <person name="Zahm M."/>
            <person name="Roques C."/>
            <person name="Cabau C."/>
            <person name="Klopp C."/>
            <person name="Donnadieu C."/>
            <person name="Jouanno E."/>
            <person name="Avarre J.-C."/>
            <person name="Campet M."/>
            <person name="Ha T.T.T."/>
            <person name="Dugue R."/>
            <person name="Lampietro C."/>
            <person name="Louis A."/>
            <person name="Herpin A."/>
            <person name="Echchiki A."/>
            <person name="Berthelot C."/>
            <person name="Parey E."/>
            <person name="Roest-Crollius H."/>
            <person name="Braasch I."/>
            <person name="Postlethwait J."/>
            <person name="Bobe J."/>
            <person name="Montfort J."/>
            <person name="Bouchez O."/>
            <person name="Begum T."/>
            <person name="Schartl M."/>
            <person name="Guiguen Y."/>
        </authorList>
    </citation>
    <scope>NUCLEOTIDE SEQUENCE [LARGE SCALE GENOMIC DNA]</scope>
    <source>
        <strain evidence="2 3">Indonesia</strain>
        <tissue evidence="2">Blood</tissue>
    </source>
</reference>
<feature type="compositionally biased region" description="Polar residues" evidence="1">
    <location>
        <begin position="351"/>
        <end position="381"/>
    </location>
</feature>
<feature type="compositionally biased region" description="Polar residues" evidence="1">
    <location>
        <begin position="624"/>
        <end position="633"/>
    </location>
</feature>
<feature type="region of interest" description="Disordered" evidence="1">
    <location>
        <begin position="155"/>
        <end position="734"/>
    </location>
</feature>
<feature type="compositionally biased region" description="Basic residues" evidence="1">
    <location>
        <begin position="175"/>
        <end position="188"/>
    </location>
</feature>
<dbReference type="EMBL" id="VFJC01000010">
    <property type="protein sequence ID" value="KAB5565509.1"/>
    <property type="molecule type" value="Genomic_DNA"/>
</dbReference>
<dbReference type="InterPro" id="IPR006594">
    <property type="entry name" value="LisH"/>
</dbReference>
<keyword evidence="3" id="KW-1185">Reference proteome</keyword>
<organism evidence="2 3">
    <name type="scientific">Pangasianodon hypophthalmus</name>
    <name type="common">Striped catfish</name>
    <name type="synonym">Helicophagus hypophthalmus</name>
    <dbReference type="NCBI Taxonomy" id="310915"/>
    <lineage>
        <taxon>Eukaryota</taxon>
        <taxon>Metazoa</taxon>
        <taxon>Chordata</taxon>
        <taxon>Craniata</taxon>
        <taxon>Vertebrata</taxon>
        <taxon>Euteleostomi</taxon>
        <taxon>Actinopterygii</taxon>
        <taxon>Neopterygii</taxon>
        <taxon>Teleostei</taxon>
        <taxon>Ostariophysi</taxon>
        <taxon>Siluriformes</taxon>
        <taxon>Pangasiidae</taxon>
        <taxon>Pangasianodon</taxon>
    </lineage>
</organism>
<proteinExistence type="predicted"/>
<sequence>MTSKDTGASEHALIELIYQHLKENGYKKAASALKKHAPQVETTNVKVSLDDIFKKWVSEEREKKSDEGKDPQTSSESATNAAHNTSPEKKVKSQKPAAARNQKRKRTETKTHKSSSAAEGQTTEHSSTSPTTREDSDSDSSLDVEKWKRLALQLSDADIAKMDAFTNFSTSTAKSTKKRKPAERKKKQAQTIGNGKRSPKKTKDKTATSPTKTDKIRTPLKPTAFSICESDKDKTPSNKDVLAEPNVKSPESKMATSLSDQAVTPKTGVSNGLSESAQIKVKSKKTHSLSEPHNIETPRKMAETEKPDDISEPKPTDTPCKKTKSKKDVKVTKSGSLETPSRVTDPEVAIQKSQCGLDTAELSESNSSKQSECVLHSQTSETKAKKDKSKKVKIVGSVGVDTSIQTDTEDATGSLTSDQSKINQVSDLNPAETPSKKAKSKKSKKSKEPQEPGDVAVPSGEWEIEVHSSQSKPHQTETLSTSVKDVKSVGGDEPVEKQSKKAKKSLLESNGTEKNIETQADTSILEPLSSETPSKKSKTKKASEADHVDSPSKKAVVDGGEGEAMKSSSSKSDHNDNLLKKSKRKRADSSGVNVTSSGTEHVSKSSSECDNSGVDNGLIPAGNGSENQGQESVSAVEEEETPEPKKRKKNKKDKEKKKNESDENVEEVPSTPPAEEFVDSLPSSQKKKKKKKQKHRDEEMPPVSTPAPEEDSPKKKKKSSKEKEHADVSEQGVI</sequence>
<feature type="compositionally biased region" description="Basic residues" evidence="1">
    <location>
        <begin position="685"/>
        <end position="694"/>
    </location>
</feature>
<feature type="compositionally biased region" description="Basic residues" evidence="1">
    <location>
        <begin position="436"/>
        <end position="445"/>
    </location>
</feature>
<evidence type="ECO:0000256" key="1">
    <source>
        <dbReference type="SAM" id="MobiDB-lite"/>
    </source>
</evidence>
<dbReference type="AlphaFoldDB" id="A0A5N5NEE1"/>